<keyword evidence="1" id="KW-0548">Nucleotidyltransferase</keyword>
<dbReference type="InterPro" id="IPR052560">
    <property type="entry name" value="RdDP_mobile_element"/>
</dbReference>
<gene>
    <name evidence="1" type="ORF">RF55_8695</name>
</gene>
<evidence type="ECO:0000313" key="1">
    <source>
        <dbReference type="EMBL" id="KMQ91442.1"/>
    </source>
</evidence>
<dbReference type="PANTHER" id="PTHR36688:SF1">
    <property type="entry name" value="ENDONUCLEASE_EXONUCLEASE_PHOSPHATASE DOMAIN-CONTAINING PROTEIN"/>
    <property type="match status" value="1"/>
</dbReference>
<dbReference type="PaxDb" id="67767-A0A0J7KMC1"/>
<keyword evidence="2" id="KW-1185">Reference proteome</keyword>
<keyword evidence="1" id="KW-0808">Transferase</keyword>
<dbReference type="PANTHER" id="PTHR36688">
    <property type="entry name" value="ENDO/EXONUCLEASE/PHOSPHATASE DOMAIN-CONTAINING PROTEIN"/>
    <property type="match status" value="1"/>
</dbReference>
<dbReference type="OrthoDB" id="409048at2759"/>
<dbReference type="Proteomes" id="UP000036403">
    <property type="component" value="Unassembled WGS sequence"/>
</dbReference>
<evidence type="ECO:0000313" key="2">
    <source>
        <dbReference type="Proteomes" id="UP000036403"/>
    </source>
</evidence>
<accession>A0A0J7KMC1</accession>
<name>A0A0J7KMC1_LASNI</name>
<sequence>MAGTVNGECRKMAYHKEAYCLRSYTTYTPTINLFLTTRDCSYTRTTQRLPLKGQVLTSRKLADALRELARYYNANQLKPNPSNIQLCAFHLRNRDSGVELDVIWRESRLQHCPTPRYLGVTLDRTLSFKQHCLNTKVKVCSRNNIIRKLTSYTWGAQPSTLRTSTLALSISATEYAAPIWNASVHARQVDIAVNETMRIVTGCLRPTPTEKIYPLAGVAPPRIRREVAANIERTKQENDPRHPLNGHVHLDRRLSPERALWQERRPSMFHKKRAE</sequence>
<dbReference type="EMBL" id="LBMM01005538">
    <property type="protein sequence ID" value="KMQ91442.1"/>
    <property type="molecule type" value="Genomic_DNA"/>
</dbReference>
<protein>
    <submittedName>
        <fullName evidence="1">Rna-directed dna polymerase from mobile element jockey-like protein</fullName>
    </submittedName>
</protein>
<proteinExistence type="predicted"/>
<keyword evidence="1" id="KW-0695">RNA-directed DNA polymerase</keyword>
<comment type="caution">
    <text evidence="1">The sequence shown here is derived from an EMBL/GenBank/DDBJ whole genome shotgun (WGS) entry which is preliminary data.</text>
</comment>
<organism evidence="1 2">
    <name type="scientific">Lasius niger</name>
    <name type="common">Black garden ant</name>
    <dbReference type="NCBI Taxonomy" id="67767"/>
    <lineage>
        <taxon>Eukaryota</taxon>
        <taxon>Metazoa</taxon>
        <taxon>Ecdysozoa</taxon>
        <taxon>Arthropoda</taxon>
        <taxon>Hexapoda</taxon>
        <taxon>Insecta</taxon>
        <taxon>Pterygota</taxon>
        <taxon>Neoptera</taxon>
        <taxon>Endopterygota</taxon>
        <taxon>Hymenoptera</taxon>
        <taxon>Apocrita</taxon>
        <taxon>Aculeata</taxon>
        <taxon>Formicoidea</taxon>
        <taxon>Formicidae</taxon>
        <taxon>Formicinae</taxon>
        <taxon>Lasius</taxon>
        <taxon>Lasius</taxon>
    </lineage>
</organism>
<reference evidence="1 2" key="1">
    <citation type="submission" date="2015-04" db="EMBL/GenBank/DDBJ databases">
        <title>Lasius niger genome sequencing.</title>
        <authorList>
            <person name="Konorov E.A."/>
            <person name="Nikitin M.A."/>
            <person name="Kirill M.V."/>
            <person name="Chang P."/>
        </authorList>
    </citation>
    <scope>NUCLEOTIDE SEQUENCE [LARGE SCALE GENOMIC DNA]</scope>
    <source>
        <tissue evidence="1">Whole</tissue>
    </source>
</reference>
<dbReference type="GO" id="GO:0003964">
    <property type="term" value="F:RNA-directed DNA polymerase activity"/>
    <property type="evidence" value="ECO:0007669"/>
    <property type="project" value="UniProtKB-KW"/>
</dbReference>
<dbReference type="AlphaFoldDB" id="A0A0J7KMC1"/>